<dbReference type="SMART" id="SM00255">
    <property type="entry name" value="TIR"/>
    <property type="match status" value="1"/>
</dbReference>
<protein>
    <submittedName>
        <fullName evidence="2">TIR domain-containing protein</fullName>
    </submittedName>
</protein>
<dbReference type="InterPro" id="IPR035897">
    <property type="entry name" value="Toll_tir_struct_dom_sf"/>
</dbReference>
<gene>
    <name evidence="2" type="ORF">P7D85_10905</name>
</gene>
<feature type="domain" description="TIR" evidence="1">
    <location>
        <begin position="1"/>
        <end position="135"/>
    </location>
</feature>
<dbReference type="InterPro" id="IPR000157">
    <property type="entry name" value="TIR_dom"/>
</dbReference>
<evidence type="ECO:0000259" key="1">
    <source>
        <dbReference type="PROSITE" id="PS50104"/>
    </source>
</evidence>
<dbReference type="SUPFAM" id="SSF52200">
    <property type="entry name" value="Toll/Interleukin receptor TIR domain"/>
    <property type="match status" value="1"/>
</dbReference>
<sequence>MGKKVFISHSSKDSAYAVTFTELLKNFGFQEKDIFCSSDYPTGVNYGERIFERLKSELLDGPVMIYLLSKNYYESVICLNEMGASWMMSEDHYPITLPKFDVNDIEGAISQDRLSLVAGEEFQETDLFRLIREVSSSAKIDWPEYVELSPIEYIKPIHKKLNDVFLESESLLPIEDGWFETVLGERREVLGEIKDRACCFELPKTILPKHLKVNDEETEKRQFLFIWNTQGEFESGEKVRFHLKDSKQKNFNDIGLCRNIYVHSIKKAEQ</sequence>
<comment type="caution">
    <text evidence="2">The sequence shown here is derived from an EMBL/GenBank/DDBJ whole genome shotgun (WGS) entry which is preliminary data.</text>
</comment>
<organism evidence="2 3">
    <name type="scientific">Enterococcus hulanensis</name>
    <dbReference type="NCBI Taxonomy" id="2559929"/>
    <lineage>
        <taxon>Bacteria</taxon>
        <taxon>Bacillati</taxon>
        <taxon>Bacillota</taxon>
        <taxon>Bacilli</taxon>
        <taxon>Lactobacillales</taxon>
        <taxon>Enterococcaceae</taxon>
        <taxon>Enterococcus</taxon>
    </lineage>
</organism>
<accession>A0ABU3EZK6</accession>
<keyword evidence="3" id="KW-1185">Reference proteome</keyword>
<evidence type="ECO:0000313" key="2">
    <source>
        <dbReference type="EMBL" id="MDT2600285.1"/>
    </source>
</evidence>
<dbReference type="RefSeq" id="WP_311822284.1">
    <property type="nucleotide sequence ID" value="NZ_JARPYF010000005.1"/>
</dbReference>
<dbReference type="Gene3D" id="3.40.50.10140">
    <property type="entry name" value="Toll/interleukin-1 receptor homology (TIR) domain"/>
    <property type="match status" value="1"/>
</dbReference>
<name>A0ABU3EZK6_9ENTE</name>
<dbReference type="PROSITE" id="PS50104">
    <property type="entry name" value="TIR"/>
    <property type="match status" value="1"/>
</dbReference>
<proteinExistence type="predicted"/>
<reference evidence="2 3" key="1">
    <citation type="submission" date="2023-03" db="EMBL/GenBank/DDBJ databases">
        <authorList>
            <person name="Shen W."/>
            <person name="Cai J."/>
        </authorList>
    </citation>
    <scope>NUCLEOTIDE SEQUENCE [LARGE SCALE GENOMIC DNA]</scope>
    <source>
        <strain evidence="2 3">D6-4</strain>
    </source>
</reference>
<evidence type="ECO:0000313" key="3">
    <source>
        <dbReference type="Proteomes" id="UP001252875"/>
    </source>
</evidence>
<dbReference type="EMBL" id="JARPYI010000005">
    <property type="protein sequence ID" value="MDT2600285.1"/>
    <property type="molecule type" value="Genomic_DNA"/>
</dbReference>
<dbReference type="Proteomes" id="UP001252875">
    <property type="component" value="Unassembled WGS sequence"/>
</dbReference>